<gene>
    <name evidence="1" type="ORF">PMIN01_05805</name>
</gene>
<name>A0A9P6GK84_9PLEO</name>
<dbReference type="AlphaFoldDB" id="A0A9P6GK84"/>
<dbReference type="OrthoDB" id="3790889at2759"/>
<organism evidence="1 2">
    <name type="scientific">Paraphaeosphaeria minitans</name>
    <dbReference type="NCBI Taxonomy" id="565426"/>
    <lineage>
        <taxon>Eukaryota</taxon>
        <taxon>Fungi</taxon>
        <taxon>Dikarya</taxon>
        <taxon>Ascomycota</taxon>
        <taxon>Pezizomycotina</taxon>
        <taxon>Dothideomycetes</taxon>
        <taxon>Pleosporomycetidae</taxon>
        <taxon>Pleosporales</taxon>
        <taxon>Massarineae</taxon>
        <taxon>Didymosphaeriaceae</taxon>
        <taxon>Paraphaeosphaeria</taxon>
    </lineage>
</organism>
<dbReference type="EMBL" id="WJXW01000005">
    <property type="protein sequence ID" value="KAF9735890.1"/>
    <property type="molecule type" value="Genomic_DNA"/>
</dbReference>
<sequence>MLASPRFRGTLTREEFIKASKDLLDGRYHIIASS</sequence>
<accession>A0A9P6GK84</accession>
<protein>
    <submittedName>
        <fullName evidence="1">Uncharacterized protein</fullName>
    </submittedName>
</protein>
<dbReference type="Proteomes" id="UP000756921">
    <property type="component" value="Unassembled WGS sequence"/>
</dbReference>
<comment type="caution">
    <text evidence="1">The sequence shown here is derived from an EMBL/GenBank/DDBJ whole genome shotgun (WGS) entry which is preliminary data.</text>
</comment>
<proteinExistence type="predicted"/>
<keyword evidence="2" id="KW-1185">Reference proteome</keyword>
<reference evidence="1" key="1">
    <citation type="journal article" date="2020" name="Mol. Plant Microbe Interact.">
        <title>Genome Sequence of the Biocontrol Agent Coniothyrium minitans strain Conio (IMI 134523).</title>
        <authorList>
            <person name="Patel D."/>
            <person name="Shittu T.A."/>
            <person name="Baroncelli R."/>
            <person name="Muthumeenakshi S."/>
            <person name="Osborne T.H."/>
            <person name="Janganan T.K."/>
            <person name="Sreenivasaprasad S."/>
        </authorList>
    </citation>
    <scope>NUCLEOTIDE SEQUENCE</scope>
    <source>
        <strain evidence="1">Conio</strain>
    </source>
</reference>
<evidence type="ECO:0000313" key="2">
    <source>
        <dbReference type="Proteomes" id="UP000756921"/>
    </source>
</evidence>
<evidence type="ECO:0000313" key="1">
    <source>
        <dbReference type="EMBL" id="KAF9735890.1"/>
    </source>
</evidence>